<dbReference type="SUPFAM" id="SSF52058">
    <property type="entry name" value="L domain-like"/>
    <property type="match status" value="1"/>
</dbReference>
<evidence type="ECO:0000313" key="6">
    <source>
        <dbReference type="EMBL" id="KAK2974057.1"/>
    </source>
</evidence>
<dbReference type="Proteomes" id="UP001187471">
    <property type="component" value="Unassembled WGS sequence"/>
</dbReference>
<evidence type="ECO:0000313" key="7">
    <source>
        <dbReference type="Proteomes" id="UP001187471"/>
    </source>
</evidence>
<reference evidence="6" key="1">
    <citation type="submission" date="2022-12" db="EMBL/GenBank/DDBJ databases">
        <title>Draft genome assemblies for two species of Escallonia (Escalloniales).</title>
        <authorList>
            <person name="Chanderbali A."/>
            <person name="Dervinis C."/>
            <person name="Anghel I."/>
            <person name="Soltis D."/>
            <person name="Soltis P."/>
            <person name="Zapata F."/>
        </authorList>
    </citation>
    <scope>NUCLEOTIDE SEQUENCE</scope>
    <source>
        <strain evidence="6">UCBG92.1500</strain>
        <tissue evidence="6">Leaf</tissue>
    </source>
</reference>
<feature type="signal peptide" evidence="4">
    <location>
        <begin position="1"/>
        <end position="18"/>
    </location>
</feature>
<keyword evidence="7" id="KW-1185">Reference proteome</keyword>
<evidence type="ECO:0000256" key="3">
    <source>
        <dbReference type="SAM" id="Phobius"/>
    </source>
</evidence>
<name>A0AA88UG74_9ASTE</name>
<dbReference type="Pfam" id="PF12819">
    <property type="entry name" value="Malectin_like"/>
    <property type="match status" value="1"/>
</dbReference>
<evidence type="ECO:0000256" key="1">
    <source>
        <dbReference type="ARBA" id="ARBA00004167"/>
    </source>
</evidence>
<feature type="domain" description="Malectin-like" evidence="5">
    <location>
        <begin position="27"/>
        <end position="340"/>
    </location>
</feature>
<sequence length="577" mass="63478">MEKWVVLVLLSFALKGLSQDTYDWLSIDCGSLTKTTTASGILWQTDEKFTKAGINKLVSTDNFNSLGVLNSLRAFTQQNKNCYNLPTTASSRYFLRAAFYYGNYDGLSNPPTFDLEIDENKWTTVVSSLVAPVYYEVIYASKGDNIFVCLAQTVANQFPFISSLEAWPITDTMYNHMDRNLAWLNSYRYNYGTKDLILGYPEDSYNRIWIPAIPSGMVAKIANTTTLSHTTDEQPPDTVILDAIEAPGPIDSISLLFNMSKNNSLYYIEAYFTGMEIDDTRSFDIYVNNNYLITRSPEFENCTGAWTTTNNHTGTLTTVELRPTAESTLPPIISAIEVYTASDPLVTTGTSQDDLDGLAAFVSKFEQLQGWSGEPCLPTRWQWLGCNSGGPLRVNSIYLSGYGLEGPLPDFRQMTGLETIDLSNNRLNGDIPDFLGSLPNLKQLVTGNPHLGHHKKENKALTSVVAVILVVVAGVYLIKRRACKGKVTKPGLSGKLNSHEDNASTAHLRPNPPPVSPVSPVAPTIPLRRPNQQQNPPNPPAAASAGNTDPTAQASNHSRPSPRQEDIPISGNATDIR</sequence>
<feature type="region of interest" description="Disordered" evidence="2">
    <location>
        <begin position="488"/>
        <end position="577"/>
    </location>
</feature>
<evidence type="ECO:0000256" key="2">
    <source>
        <dbReference type="SAM" id="MobiDB-lite"/>
    </source>
</evidence>
<proteinExistence type="predicted"/>
<dbReference type="PANTHER" id="PTHR45631">
    <property type="entry name" value="OS07G0107800 PROTEIN-RELATED"/>
    <property type="match status" value="1"/>
</dbReference>
<keyword evidence="4" id="KW-0732">Signal</keyword>
<keyword evidence="3" id="KW-1133">Transmembrane helix</keyword>
<dbReference type="InterPro" id="IPR024788">
    <property type="entry name" value="Malectin-like_Carb-bd_dom"/>
</dbReference>
<comment type="caution">
    <text evidence="6">The sequence shown here is derived from an EMBL/GenBank/DDBJ whole genome shotgun (WGS) entry which is preliminary data.</text>
</comment>
<feature type="chain" id="PRO_5041684833" description="Malectin-like domain-containing protein" evidence="4">
    <location>
        <begin position="19"/>
        <end position="577"/>
    </location>
</feature>
<evidence type="ECO:0000256" key="4">
    <source>
        <dbReference type="SAM" id="SignalP"/>
    </source>
</evidence>
<protein>
    <recommendedName>
        <fullName evidence="5">Malectin-like domain-containing protein</fullName>
    </recommendedName>
</protein>
<keyword evidence="3" id="KW-0812">Transmembrane</keyword>
<dbReference type="InterPro" id="IPR032675">
    <property type="entry name" value="LRR_dom_sf"/>
</dbReference>
<dbReference type="EMBL" id="JAVXUO010002344">
    <property type="protein sequence ID" value="KAK2974057.1"/>
    <property type="molecule type" value="Genomic_DNA"/>
</dbReference>
<dbReference type="GO" id="GO:0016020">
    <property type="term" value="C:membrane"/>
    <property type="evidence" value="ECO:0007669"/>
    <property type="project" value="UniProtKB-SubCell"/>
</dbReference>
<feature type="transmembrane region" description="Helical" evidence="3">
    <location>
        <begin position="460"/>
        <end position="478"/>
    </location>
</feature>
<dbReference type="Gene3D" id="3.80.10.10">
    <property type="entry name" value="Ribonuclease Inhibitor"/>
    <property type="match status" value="1"/>
</dbReference>
<keyword evidence="3" id="KW-0472">Membrane</keyword>
<dbReference type="PANTHER" id="PTHR45631:SF186">
    <property type="entry name" value="MALECTIN-LIKE DOMAIN-CONTAINING PROTEIN"/>
    <property type="match status" value="1"/>
</dbReference>
<comment type="subcellular location">
    <subcellularLocation>
        <location evidence="1">Membrane</location>
        <topology evidence="1">Single-pass membrane protein</topology>
    </subcellularLocation>
</comment>
<gene>
    <name evidence="6" type="ORF">RJ640_015389</name>
</gene>
<organism evidence="6 7">
    <name type="scientific">Escallonia rubra</name>
    <dbReference type="NCBI Taxonomy" id="112253"/>
    <lineage>
        <taxon>Eukaryota</taxon>
        <taxon>Viridiplantae</taxon>
        <taxon>Streptophyta</taxon>
        <taxon>Embryophyta</taxon>
        <taxon>Tracheophyta</taxon>
        <taxon>Spermatophyta</taxon>
        <taxon>Magnoliopsida</taxon>
        <taxon>eudicotyledons</taxon>
        <taxon>Gunneridae</taxon>
        <taxon>Pentapetalae</taxon>
        <taxon>asterids</taxon>
        <taxon>campanulids</taxon>
        <taxon>Escalloniales</taxon>
        <taxon>Escalloniaceae</taxon>
        <taxon>Escallonia</taxon>
    </lineage>
</organism>
<feature type="compositionally biased region" description="Polar residues" evidence="2">
    <location>
        <begin position="545"/>
        <end position="561"/>
    </location>
</feature>
<evidence type="ECO:0000259" key="5">
    <source>
        <dbReference type="Pfam" id="PF12819"/>
    </source>
</evidence>
<accession>A0AA88UG74</accession>
<dbReference type="AlphaFoldDB" id="A0AA88UG74"/>